<evidence type="ECO:0000256" key="4">
    <source>
        <dbReference type="ARBA" id="ARBA00023136"/>
    </source>
</evidence>
<keyword evidence="4 5" id="KW-0472">Membrane</keyword>
<dbReference type="EMBL" id="RZGR01000019">
    <property type="protein sequence ID" value="RUQ85199.1"/>
    <property type="molecule type" value="Genomic_DNA"/>
</dbReference>
<reference evidence="6 7" key="1">
    <citation type="submission" date="2018-12" db="EMBL/GenBank/DDBJ databases">
        <title>Legionella sp,whole genome shotgun sequence.</title>
        <authorList>
            <person name="Wu H."/>
        </authorList>
    </citation>
    <scope>NUCLEOTIDE SEQUENCE [LARGE SCALE GENOMIC DNA]</scope>
    <source>
        <strain evidence="7">km714</strain>
    </source>
</reference>
<proteinExistence type="predicted"/>
<comment type="subcellular location">
    <subcellularLocation>
        <location evidence="1">Membrane</location>
        <topology evidence="1">Multi-pass membrane protein</topology>
    </subcellularLocation>
</comment>
<accession>A0A3S0X002</accession>
<organism evidence="6 7">
    <name type="scientific">Legionella septentrionalis</name>
    <dbReference type="NCBI Taxonomy" id="2498109"/>
    <lineage>
        <taxon>Bacteria</taxon>
        <taxon>Pseudomonadati</taxon>
        <taxon>Pseudomonadota</taxon>
        <taxon>Gammaproteobacteria</taxon>
        <taxon>Legionellales</taxon>
        <taxon>Legionellaceae</taxon>
        <taxon>Legionella</taxon>
    </lineage>
</organism>
<dbReference type="PANTHER" id="PTHR36926:SF1">
    <property type="entry name" value="COLICIN V PRODUCTION PROTEIN"/>
    <property type="match status" value="1"/>
</dbReference>
<gene>
    <name evidence="6" type="ORF">EKM59_07215</name>
</gene>
<dbReference type="Pfam" id="PF02674">
    <property type="entry name" value="Colicin_V"/>
    <property type="match status" value="1"/>
</dbReference>
<dbReference type="InterPro" id="IPR003825">
    <property type="entry name" value="Colicin-V_CvpA"/>
</dbReference>
<name>A0A3S0X002_9GAMM</name>
<feature type="transmembrane region" description="Helical" evidence="5">
    <location>
        <begin position="102"/>
        <end position="123"/>
    </location>
</feature>
<protein>
    <submittedName>
        <fullName evidence="6">CvpA family protein</fullName>
    </submittedName>
</protein>
<keyword evidence="3 5" id="KW-1133">Transmembrane helix</keyword>
<dbReference type="PANTHER" id="PTHR36926">
    <property type="entry name" value="COLICIN V PRODUCTION PROTEIN"/>
    <property type="match status" value="1"/>
</dbReference>
<dbReference type="GO" id="GO:0016020">
    <property type="term" value="C:membrane"/>
    <property type="evidence" value="ECO:0007669"/>
    <property type="project" value="UniProtKB-SubCell"/>
</dbReference>
<dbReference type="GO" id="GO:0009403">
    <property type="term" value="P:toxin biosynthetic process"/>
    <property type="evidence" value="ECO:0007669"/>
    <property type="project" value="InterPro"/>
</dbReference>
<evidence type="ECO:0000256" key="1">
    <source>
        <dbReference type="ARBA" id="ARBA00004141"/>
    </source>
</evidence>
<dbReference type="Proteomes" id="UP000288012">
    <property type="component" value="Unassembled WGS sequence"/>
</dbReference>
<dbReference type="RefSeq" id="WP_127032690.1">
    <property type="nucleotide sequence ID" value="NZ_RZGR01000019.1"/>
</dbReference>
<dbReference type="AlphaFoldDB" id="A0A3S0X002"/>
<dbReference type="InterPro" id="IPR052719">
    <property type="entry name" value="CvpA-like"/>
</dbReference>
<evidence type="ECO:0000256" key="2">
    <source>
        <dbReference type="ARBA" id="ARBA00022692"/>
    </source>
</evidence>
<evidence type="ECO:0000256" key="3">
    <source>
        <dbReference type="ARBA" id="ARBA00022989"/>
    </source>
</evidence>
<keyword evidence="7" id="KW-1185">Reference proteome</keyword>
<sequence>MVGNWVDYFIIGAIGLSAVTGLFRGFVKELIALCVWVVAIWLSFRYSPQVELWLQPYLHEKSIRTVAAVIAIFLTALIAGGLFNALLSFILNRSGLSGTDRILGMGFGVVRGVFIVALIALVIKMTSIPFETYTRQSLLYAKFDPVVNWISQFVPEFIKQVKVFDGDDKEIIDITPAP</sequence>
<keyword evidence="2 5" id="KW-0812">Transmembrane</keyword>
<evidence type="ECO:0000313" key="6">
    <source>
        <dbReference type="EMBL" id="RUQ85199.1"/>
    </source>
</evidence>
<feature type="transmembrane region" description="Helical" evidence="5">
    <location>
        <begin position="6"/>
        <end position="23"/>
    </location>
</feature>
<comment type="caution">
    <text evidence="6">The sequence shown here is derived from an EMBL/GenBank/DDBJ whole genome shotgun (WGS) entry which is preliminary data.</text>
</comment>
<evidence type="ECO:0000256" key="5">
    <source>
        <dbReference type="SAM" id="Phobius"/>
    </source>
</evidence>
<dbReference type="OrthoDB" id="9810601at2"/>
<evidence type="ECO:0000313" key="7">
    <source>
        <dbReference type="Proteomes" id="UP000288012"/>
    </source>
</evidence>
<feature type="transmembrane region" description="Helical" evidence="5">
    <location>
        <begin position="66"/>
        <end position="90"/>
    </location>
</feature>